<accession>A0ABX1V4Q5</accession>
<reference evidence="1 2" key="1">
    <citation type="submission" date="2020-04" db="EMBL/GenBank/DDBJ databases">
        <title>Acinetobacter Taxon 24.</title>
        <authorList>
            <person name="Nemec A."/>
            <person name="Radolfova-Krizova L."/>
            <person name="Higgins P.G."/>
            <person name="Spanelova P."/>
        </authorList>
    </citation>
    <scope>NUCLEOTIDE SEQUENCE [LARGE SCALE GENOMIC DNA]</scope>
    <source>
        <strain evidence="1 2">ANC 4279</strain>
    </source>
</reference>
<dbReference type="InterPro" id="IPR009367">
    <property type="entry name" value="Elm1-like"/>
</dbReference>
<protein>
    <recommendedName>
        <fullName evidence="3">Nucleoside-diphosphate sugar epimerase</fullName>
    </recommendedName>
</protein>
<comment type="caution">
    <text evidence="1">The sequence shown here is derived from an EMBL/GenBank/DDBJ whole genome shotgun (WGS) entry which is preliminary data.</text>
</comment>
<evidence type="ECO:0000313" key="1">
    <source>
        <dbReference type="EMBL" id="NNH88099.1"/>
    </source>
</evidence>
<organism evidence="1 2">
    <name type="scientific">Acinetobacter terrae</name>
    <dbReference type="NCBI Taxonomy" id="2731247"/>
    <lineage>
        <taxon>Bacteria</taxon>
        <taxon>Pseudomonadati</taxon>
        <taxon>Pseudomonadota</taxon>
        <taxon>Gammaproteobacteria</taxon>
        <taxon>Moraxellales</taxon>
        <taxon>Moraxellaceae</taxon>
        <taxon>Acinetobacter</taxon>
        <taxon>Acinetobacter Taxon 24</taxon>
    </lineage>
</organism>
<proteinExistence type="predicted"/>
<dbReference type="Proteomes" id="UP000546536">
    <property type="component" value="Unassembled WGS sequence"/>
</dbReference>
<evidence type="ECO:0000313" key="2">
    <source>
        <dbReference type="Proteomes" id="UP000546536"/>
    </source>
</evidence>
<sequence>MKFHKHNLPMLPKPTLSILIVHDQRAGHLNPSLGVCDQIAESFETKINQIRTPDLKKWCVSLLKKLSWYPVLFDCFARIIYKNTIIQPHYDLIICSGMPNLLYAIYLSRTYHVPIYYAGDTRKVNDALIQCTITALPQNIQAQQVVLATPPVKKEFTQLQTNPLDLKSALLVLGGPTTEHPFQTTDYEIIISKFLKLCSDHHLTAYITNSRRTPDLALTWNTLKNNANVQLQLIHDPQSKKFSELIQLSSYIFVTEDSTSMLAEAIQSGRFISSIYTPNSVFEPLNKKYLDERLMSRQALNETFSLPKQRNLAKLNLSQPLIAAIQHHLDVHP</sequence>
<dbReference type="Pfam" id="PF06258">
    <property type="entry name" value="Mito_fiss_Elm1"/>
    <property type="match status" value="1"/>
</dbReference>
<dbReference type="RefSeq" id="WP_171532828.1">
    <property type="nucleotide sequence ID" value="NZ_JABERG010000015.1"/>
</dbReference>
<keyword evidence="2" id="KW-1185">Reference proteome</keyword>
<dbReference type="EMBL" id="JABERG010000015">
    <property type="protein sequence ID" value="NNH88099.1"/>
    <property type="molecule type" value="Genomic_DNA"/>
</dbReference>
<gene>
    <name evidence="1" type="ORF">HLH13_10380</name>
</gene>
<evidence type="ECO:0008006" key="3">
    <source>
        <dbReference type="Google" id="ProtNLM"/>
    </source>
</evidence>
<name>A0ABX1V4Q5_9GAMM</name>